<evidence type="ECO:0000256" key="2">
    <source>
        <dbReference type="SAM" id="Phobius"/>
    </source>
</evidence>
<dbReference type="SUPFAM" id="SSF56219">
    <property type="entry name" value="DNase I-like"/>
    <property type="match status" value="1"/>
</dbReference>
<reference evidence="4" key="1">
    <citation type="submission" date="2020-06" db="EMBL/GenBank/DDBJ databases">
        <authorList>
            <person name="Li T."/>
            <person name="Hu X."/>
            <person name="Zhang T."/>
            <person name="Song X."/>
            <person name="Zhang H."/>
            <person name="Dai N."/>
            <person name="Sheng W."/>
            <person name="Hou X."/>
            <person name="Wei L."/>
        </authorList>
    </citation>
    <scope>NUCLEOTIDE SEQUENCE</scope>
    <source>
        <strain evidence="4">KEN8</strain>
        <tissue evidence="4">Leaf</tissue>
    </source>
</reference>
<sequence>MVDEGEDGELEDGGHGAVSAAPATFPMAEGESTMEQLKAEFNLKEFFEPASRVIDDGDSESMEVLKTLKQKWLEKLWGEFASAGHGGLCPVQSRQLTPFPAPIFSRPARRFPRWPTAEQAALILNNAALSSCTAEPQKMMTPWASHRPLAATTCDASTAAPSEFKKSPRFSDLLTTPTPLTATSIDSEDGLLPPRPNHAPLTHPSPPWASPPCVDVWASSPPILAVSTVNVHQPPCANSMLGLNGSFHHQSPAVSSPPTSFVQSAVARAPSPSWDRVELPQQHAAPAPLPAPQFRPQPPAAAPPAATAAPVKPLPEFFIGNVPLHPHLASKIDEDKIAAAFHNSSQKTLNFIPPSVQNGEVIVRHSIDMIRAGSHRWNTTAVGYFLGKKPYFHHLNEFVRSIWPGVRDVKATSNGFFFFQFETVAAMEDVIEGGPWLYLGQPIVLQKWEPGMVLRKLKHTEVPIWIKLRHLPVELWTTEGLSTVAVASGIGRPLYPDAITRACTRLDFARVCVMLNVSSKLPKHVVIMMPNELGGESACKVDVEYEWLPPKCTGCSSLGYSTKECPLSKPTKPAVSIYVRKSMPITPAAPELKLSEQVQAASVPKEIHPETEVDKVSEEMSGYGRDKAIWNVRGLNRRDHQVVVRDLVSVQEYYLDGDGLLIMRDRVIVFGLHGMMSLLMWIFLMLVLNLFIVVFLSMNCMRLFLITVVYGAIDVSARRELWQGLIELAVTVGNVPWLVETGLLSLPMQGERFTWHNCSLDSRSLWNRLDRLLVNDVWMNRWPNLFYTSLTPRTSDHSPLVLKGDCRNMQVSLFRFDNNLALSPGFLASVHSIWQHPVVGTPMFSVTRKLKALKPVFRQQRRCKGDLAMNVKLAAGFLEVAQNILQFDRHNSLLLLLEHCCRLVYLKASKLEQVMLRQRAKLQWLKGGDQCSKIFFRRVATRRANKRVFQIFDDEGNEQTDPTARHILTDDEARAIIRPVTIDEVKTAFFYIEEDKAPGPDGYSSGFFKAAWPVVGGEVSNAIIDFFKTGRLLKRLNATLLIDS</sequence>
<feature type="transmembrane region" description="Helical" evidence="2">
    <location>
        <begin position="690"/>
        <end position="713"/>
    </location>
</feature>
<reference evidence="4" key="2">
    <citation type="journal article" date="2024" name="Plant">
        <title>Genomic evolution and insights into agronomic trait innovations of Sesamum species.</title>
        <authorList>
            <person name="Miao H."/>
            <person name="Wang L."/>
            <person name="Qu L."/>
            <person name="Liu H."/>
            <person name="Sun Y."/>
            <person name="Le M."/>
            <person name="Wang Q."/>
            <person name="Wei S."/>
            <person name="Zheng Y."/>
            <person name="Lin W."/>
            <person name="Duan Y."/>
            <person name="Cao H."/>
            <person name="Xiong S."/>
            <person name="Wang X."/>
            <person name="Wei L."/>
            <person name="Li C."/>
            <person name="Ma Q."/>
            <person name="Ju M."/>
            <person name="Zhao R."/>
            <person name="Li G."/>
            <person name="Mu C."/>
            <person name="Tian Q."/>
            <person name="Mei H."/>
            <person name="Zhang T."/>
            <person name="Gao T."/>
            <person name="Zhang H."/>
        </authorList>
    </citation>
    <scope>NUCLEOTIDE SEQUENCE</scope>
    <source>
        <strain evidence="4">KEN8</strain>
    </source>
</reference>
<feature type="region of interest" description="Disordered" evidence="1">
    <location>
        <begin position="160"/>
        <end position="204"/>
    </location>
</feature>
<dbReference type="AlphaFoldDB" id="A0AAW2M9V2"/>
<keyword evidence="2" id="KW-1133">Transmembrane helix</keyword>
<organism evidence="4">
    <name type="scientific">Sesamum calycinum</name>
    <dbReference type="NCBI Taxonomy" id="2727403"/>
    <lineage>
        <taxon>Eukaryota</taxon>
        <taxon>Viridiplantae</taxon>
        <taxon>Streptophyta</taxon>
        <taxon>Embryophyta</taxon>
        <taxon>Tracheophyta</taxon>
        <taxon>Spermatophyta</taxon>
        <taxon>Magnoliopsida</taxon>
        <taxon>eudicotyledons</taxon>
        <taxon>Gunneridae</taxon>
        <taxon>Pentapetalae</taxon>
        <taxon>asterids</taxon>
        <taxon>lamiids</taxon>
        <taxon>Lamiales</taxon>
        <taxon>Pedaliaceae</taxon>
        <taxon>Sesamum</taxon>
    </lineage>
</organism>
<dbReference type="InterPro" id="IPR025558">
    <property type="entry name" value="DUF4283"/>
</dbReference>
<proteinExistence type="predicted"/>
<feature type="compositionally biased region" description="Pro residues" evidence="1">
    <location>
        <begin position="287"/>
        <end position="302"/>
    </location>
</feature>
<protein>
    <recommendedName>
        <fullName evidence="3">DUF4283 domain-containing protein</fullName>
    </recommendedName>
</protein>
<feature type="region of interest" description="Disordered" evidence="1">
    <location>
        <begin position="1"/>
        <end position="21"/>
    </location>
</feature>
<feature type="compositionally biased region" description="Low complexity" evidence="1">
    <location>
        <begin position="173"/>
        <end position="183"/>
    </location>
</feature>
<name>A0AAW2M9V2_9LAMI</name>
<dbReference type="PANTHER" id="PTHR31286">
    <property type="entry name" value="GLYCINE-RICH CELL WALL STRUCTURAL PROTEIN 1.8-LIKE"/>
    <property type="match status" value="1"/>
</dbReference>
<feature type="domain" description="DUF4283" evidence="3">
    <location>
        <begin position="376"/>
        <end position="452"/>
    </location>
</feature>
<comment type="caution">
    <text evidence="4">The sequence shown here is derived from an EMBL/GenBank/DDBJ whole genome shotgun (WGS) entry which is preliminary data.</text>
</comment>
<feature type="transmembrane region" description="Helical" evidence="2">
    <location>
        <begin position="667"/>
        <end position="684"/>
    </location>
</feature>
<accession>A0AAW2M9V2</accession>
<evidence type="ECO:0000313" key="4">
    <source>
        <dbReference type="EMBL" id="KAL0328230.1"/>
    </source>
</evidence>
<dbReference type="InterPro" id="IPR036691">
    <property type="entry name" value="Endo/exonu/phosph_ase_sf"/>
</dbReference>
<keyword evidence="2" id="KW-0472">Membrane</keyword>
<dbReference type="EMBL" id="JACGWM010000014">
    <property type="protein sequence ID" value="KAL0328230.1"/>
    <property type="molecule type" value="Genomic_DNA"/>
</dbReference>
<feature type="compositionally biased region" description="Pro residues" evidence="1">
    <location>
        <begin position="193"/>
        <end position="204"/>
    </location>
</feature>
<feature type="region of interest" description="Disordered" evidence="1">
    <location>
        <begin position="285"/>
        <end position="307"/>
    </location>
</feature>
<dbReference type="Pfam" id="PF14111">
    <property type="entry name" value="DUF4283"/>
    <property type="match status" value="1"/>
</dbReference>
<evidence type="ECO:0000256" key="1">
    <source>
        <dbReference type="SAM" id="MobiDB-lite"/>
    </source>
</evidence>
<feature type="compositionally biased region" description="Acidic residues" evidence="1">
    <location>
        <begin position="1"/>
        <end position="11"/>
    </location>
</feature>
<dbReference type="InterPro" id="IPR040256">
    <property type="entry name" value="At4g02000-like"/>
</dbReference>
<dbReference type="PANTHER" id="PTHR31286:SF180">
    <property type="entry name" value="OS10G0362600 PROTEIN"/>
    <property type="match status" value="1"/>
</dbReference>
<gene>
    <name evidence="4" type="ORF">Scaly_2255600</name>
</gene>
<keyword evidence="2" id="KW-0812">Transmembrane</keyword>
<evidence type="ECO:0000259" key="3">
    <source>
        <dbReference type="Pfam" id="PF14111"/>
    </source>
</evidence>